<dbReference type="SUPFAM" id="SSF52833">
    <property type="entry name" value="Thioredoxin-like"/>
    <property type="match status" value="1"/>
</dbReference>
<evidence type="ECO:0000256" key="7">
    <source>
        <dbReference type="SAM" id="MobiDB-lite"/>
    </source>
</evidence>
<keyword evidence="2 6" id="KW-1003">Cell membrane</keyword>
<feature type="transmembrane region" description="Helical" evidence="6">
    <location>
        <begin position="275"/>
        <end position="297"/>
    </location>
</feature>
<dbReference type="Gene3D" id="3.40.30.10">
    <property type="entry name" value="Glutaredoxin"/>
    <property type="match status" value="1"/>
</dbReference>
<dbReference type="EMBL" id="OU912926">
    <property type="protein sequence ID" value="CAG9932462.1"/>
    <property type="molecule type" value="Genomic_DNA"/>
</dbReference>
<dbReference type="NCBIfam" id="TIGR00773">
    <property type="entry name" value="NhaA"/>
    <property type="match status" value="1"/>
</dbReference>
<comment type="subcellular location">
    <subcellularLocation>
        <location evidence="1">Cell inner membrane</location>
        <topology evidence="1">Multi-pass membrane protein</topology>
    </subcellularLocation>
    <subcellularLocation>
        <location evidence="6">Cell membrane</location>
        <topology evidence="6">Multi-pass membrane protein</topology>
    </subcellularLocation>
</comment>
<keyword evidence="6" id="KW-0406">Ion transport</keyword>
<comment type="catalytic activity">
    <reaction evidence="6">
        <text>Na(+)(in) + 2 H(+)(out) = Na(+)(out) + 2 H(+)(in)</text>
        <dbReference type="Rhea" id="RHEA:29251"/>
        <dbReference type="ChEBI" id="CHEBI:15378"/>
        <dbReference type="ChEBI" id="CHEBI:29101"/>
    </reaction>
</comment>
<feature type="transmembrane region" description="Helical" evidence="6">
    <location>
        <begin position="582"/>
        <end position="602"/>
    </location>
</feature>
<keyword evidence="10" id="KW-1185">Reference proteome</keyword>
<keyword evidence="6" id="KW-0050">Antiport</keyword>
<evidence type="ECO:0000313" key="10">
    <source>
        <dbReference type="Proteomes" id="UP000839052"/>
    </source>
</evidence>
<feature type="transmembrane region" description="Helical" evidence="6">
    <location>
        <begin position="551"/>
        <end position="570"/>
    </location>
</feature>
<keyword evidence="4 6" id="KW-1133">Transmembrane helix</keyword>
<feature type="transmembrane region" description="Helical" evidence="6">
    <location>
        <begin position="390"/>
        <end position="417"/>
    </location>
</feature>
<evidence type="ECO:0000313" key="9">
    <source>
        <dbReference type="EMBL" id="CAG9932462.1"/>
    </source>
</evidence>
<dbReference type="HAMAP" id="MF_01844">
    <property type="entry name" value="NhaA"/>
    <property type="match status" value="1"/>
</dbReference>
<dbReference type="InterPro" id="IPR023171">
    <property type="entry name" value="Na/H_antiporter_dom_sf"/>
</dbReference>
<evidence type="ECO:0000256" key="4">
    <source>
        <dbReference type="ARBA" id="ARBA00022989"/>
    </source>
</evidence>
<keyword evidence="3 6" id="KW-0812">Transmembrane</keyword>
<keyword evidence="6" id="KW-0915">Sodium</keyword>
<keyword evidence="6" id="KW-0739">Sodium transport</keyword>
<feature type="region of interest" description="Disordered" evidence="7">
    <location>
        <begin position="1"/>
        <end position="21"/>
    </location>
</feature>
<dbReference type="PANTHER" id="PTHR30341">
    <property type="entry name" value="SODIUM ION/PROTON ANTIPORTER NHAA-RELATED"/>
    <property type="match status" value="1"/>
</dbReference>
<evidence type="ECO:0000256" key="1">
    <source>
        <dbReference type="ARBA" id="ARBA00004429"/>
    </source>
</evidence>
<feature type="transmembrane region" description="Helical" evidence="6">
    <location>
        <begin position="244"/>
        <end position="263"/>
    </location>
</feature>
<evidence type="ECO:0000256" key="2">
    <source>
        <dbReference type="ARBA" id="ARBA00022475"/>
    </source>
</evidence>
<accession>A0ABN8ALF8</accession>
<protein>
    <recommendedName>
        <fullName evidence="6">Na(+)/H(+) antiporter NhaA</fullName>
    </recommendedName>
    <alternativeName>
        <fullName evidence="6">Sodium/proton antiporter NhaA</fullName>
    </alternativeName>
</protein>
<comment type="similarity">
    <text evidence="6">Belongs to the NhaA Na(+)/H(+) (TC 2.A.33) antiporter family.</text>
</comment>
<feature type="domain" description="Thioredoxin-like fold" evidence="8">
    <location>
        <begin position="16"/>
        <end position="175"/>
    </location>
</feature>
<dbReference type="Gene3D" id="1.20.1530.10">
    <property type="entry name" value="Na+/H+ antiporter like domain"/>
    <property type="match status" value="1"/>
</dbReference>
<dbReference type="Proteomes" id="UP000839052">
    <property type="component" value="Chromosome"/>
</dbReference>
<dbReference type="Pfam" id="PF13462">
    <property type="entry name" value="Thioredoxin_4"/>
    <property type="match status" value="1"/>
</dbReference>
<evidence type="ECO:0000256" key="5">
    <source>
        <dbReference type="ARBA" id="ARBA00023136"/>
    </source>
</evidence>
<feature type="transmembrane region" description="Helical" evidence="6">
    <location>
        <begin position="512"/>
        <end position="539"/>
    </location>
</feature>
<feature type="transmembrane region" description="Helical" evidence="6">
    <location>
        <begin position="336"/>
        <end position="356"/>
    </location>
</feature>
<proteinExistence type="inferred from homology"/>
<dbReference type="InterPro" id="IPR012336">
    <property type="entry name" value="Thioredoxin-like_fold"/>
</dbReference>
<organism evidence="9 10">
    <name type="scientific">Candidatus Nitrotoga arctica</name>
    <dbReference type="NCBI Taxonomy" id="453162"/>
    <lineage>
        <taxon>Bacteria</taxon>
        <taxon>Pseudomonadati</taxon>
        <taxon>Pseudomonadota</taxon>
        <taxon>Betaproteobacteria</taxon>
        <taxon>Nitrosomonadales</taxon>
        <taxon>Gallionellaceae</taxon>
        <taxon>Candidatus Nitrotoga</taxon>
    </lineage>
</organism>
<evidence type="ECO:0000259" key="8">
    <source>
        <dbReference type="Pfam" id="PF13462"/>
    </source>
</evidence>
<keyword evidence="6" id="KW-0813">Transport</keyword>
<sequence length="612" mass="66025">MSNTHISKLDPPVHSGSDHTLGDPSAEITLVEYGSYNCSYCQAAHDVVANLRDRFDGRMRYVFRHRPILGNNKARQAAELAEYAHETTNRYWETHDALMKLGPSLEHIDFETLATQLDLPPRDASTQEAWNRAQAKVEADIASSKRSGAPVSPTFFINSRRYEGPWDENTLAEAILGSLGHRVQTIALDFARWAPSTGLLLLAMTILAVVTVNSPLGPMFEALWNIPIGLTEGDVAFRLPLREWINDCLLTIFFLVVGLEIKRELTVGRLAARRAAALPLAAALGGMTVPAIIYLLLVPAGPLASGWAIPTTTDTAFAVALIALLGRRVPVELRVFLTAAVVVDDLVAIVLVTAFYSGHIDPFNAAAAVIITGLLVLLNRGGVYRALPYALLGILLWIFLHAAGLHATLAGVIVAVLTPTRPPANLTALMAQAESVLHAELRSSEERVLRHGPSESSMRALDAIHDRIESPADKLLRAVEPWSSYLVLPLFALANAGLVLSMEVVDGREFLILAIMLGLVVGKPLGMVAAAAIAVRMGWAVKPDAYSWRQMIGAAALAGIGFTMSLYIAAKAFPHAPDFAAAKIGVFLASILAGALGVFLLWQQGKRMIKHS</sequence>
<dbReference type="PANTHER" id="PTHR30341:SF0">
    <property type="entry name" value="NA(+)_H(+) ANTIPORTER NHAA"/>
    <property type="match status" value="1"/>
</dbReference>
<dbReference type="RefSeq" id="WP_239796387.1">
    <property type="nucleotide sequence ID" value="NZ_OU912926.1"/>
</dbReference>
<comment type="function">
    <text evidence="6">Na(+)/H(+) antiporter that extrudes sodium in exchange for external protons.</text>
</comment>
<keyword evidence="5 6" id="KW-0472">Membrane</keyword>
<gene>
    <name evidence="6 9" type="primary">nhaA</name>
    <name evidence="9" type="ORF">NTG6680_1209</name>
</gene>
<evidence type="ECO:0000256" key="3">
    <source>
        <dbReference type="ARBA" id="ARBA00022692"/>
    </source>
</evidence>
<feature type="transmembrane region" description="Helical" evidence="6">
    <location>
        <begin position="362"/>
        <end position="378"/>
    </location>
</feature>
<dbReference type="InterPro" id="IPR036249">
    <property type="entry name" value="Thioredoxin-like_sf"/>
</dbReference>
<reference evidence="9 10" key="1">
    <citation type="submission" date="2021-10" db="EMBL/GenBank/DDBJ databases">
        <authorList>
            <person name="Koch H."/>
        </authorList>
    </citation>
    <scope>NUCLEOTIDE SEQUENCE [LARGE SCALE GENOMIC DNA]</scope>
    <source>
        <strain evidence="9">6680</strain>
    </source>
</reference>
<name>A0ABN8ALF8_9PROT</name>
<dbReference type="InterPro" id="IPR004670">
    <property type="entry name" value="NhaA"/>
</dbReference>
<dbReference type="Pfam" id="PF06965">
    <property type="entry name" value="Na_H_antiport_1"/>
    <property type="match status" value="1"/>
</dbReference>
<evidence type="ECO:0000256" key="6">
    <source>
        <dbReference type="HAMAP-Rule" id="MF_01844"/>
    </source>
</evidence>
<feature type="transmembrane region" description="Helical" evidence="6">
    <location>
        <begin position="199"/>
        <end position="224"/>
    </location>
</feature>
<feature type="transmembrane region" description="Helical" evidence="6">
    <location>
        <begin position="303"/>
        <end position="324"/>
    </location>
</feature>
<feature type="transmembrane region" description="Helical" evidence="6">
    <location>
        <begin position="482"/>
        <end position="500"/>
    </location>
</feature>